<gene>
    <name evidence="1" type="ORF">CVT24_007527</name>
</gene>
<dbReference type="STRING" id="181874.A0A409YL81"/>
<sequence>MDIGQILQEDLPEIANFFLQHLDLQHLSISHPITAILEHDNDPICSSHALFRQRFGITTNPFLRQLSVLRSICIHRFLDSRQSEQSTALVWGPKALASLSSPLLSKVTLTVYLERAGRVDQYGVDWVFMDEIFNCENYLCLDSAYGFDGNESKLDESLHRYCRDLNSLDGVWPWQISLGLQLEILRNIDMANSLPQELVEYTFNFLANDSLSLKSCGLVCLAWLYASRPYLFRRLSLDAKGYKTFFDNLQHSPPRIPPCTSYCTILVLINADWLFEEDGEGFREVVLHFSQIVVILSITHTTAPSFSHLLKAISPFRGLRCLCLEHFRCRSTEMGAVTGKISSSIDTLSLRNTALRRFFMEINPSNIFCNVTNLDMGQILQEDFPEIGKFMLQHLDLQHLSISFSCHINDCTAHDVVLSHPIFEDENNPVRSIHALFRQRFGITTSPFLRQLSVLRTICIHRFLDSRQREQSTALVWGPKALASLSSPLLSEVTLTVYLERAGLVDQYGVDWAFMDEIFNCENYVGVRSITFENIGPANTLGLADLLTARLPRSARRGLLRFR</sequence>
<accession>A0A409YL81</accession>
<evidence type="ECO:0000313" key="2">
    <source>
        <dbReference type="Proteomes" id="UP000284842"/>
    </source>
</evidence>
<protein>
    <recommendedName>
        <fullName evidence="3">F-box domain-containing protein</fullName>
    </recommendedName>
</protein>
<dbReference type="Proteomes" id="UP000284842">
    <property type="component" value="Unassembled WGS sequence"/>
</dbReference>
<proteinExistence type="predicted"/>
<name>A0A409YL81_9AGAR</name>
<dbReference type="InParanoid" id="A0A409YL81"/>
<comment type="caution">
    <text evidence="1">The sequence shown here is derived from an EMBL/GenBank/DDBJ whole genome shotgun (WGS) entry which is preliminary data.</text>
</comment>
<dbReference type="InterPro" id="IPR036047">
    <property type="entry name" value="F-box-like_dom_sf"/>
</dbReference>
<dbReference type="AlphaFoldDB" id="A0A409YL81"/>
<organism evidence="1 2">
    <name type="scientific">Panaeolus cyanescens</name>
    <dbReference type="NCBI Taxonomy" id="181874"/>
    <lineage>
        <taxon>Eukaryota</taxon>
        <taxon>Fungi</taxon>
        <taxon>Dikarya</taxon>
        <taxon>Basidiomycota</taxon>
        <taxon>Agaricomycotina</taxon>
        <taxon>Agaricomycetes</taxon>
        <taxon>Agaricomycetidae</taxon>
        <taxon>Agaricales</taxon>
        <taxon>Agaricineae</taxon>
        <taxon>Galeropsidaceae</taxon>
        <taxon>Panaeolus</taxon>
    </lineage>
</organism>
<dbReference type="SUPFAM" id="SSF81383">
    <property type="entry name" value="F-box domain"/>
    <property type="match status" value="1"/>
</dbReference>
<reference evidence="1 2" key="1">
    <citation type="journal article" date="2018" name="Evol. Lett.">
        <title>Horizontal gene cluster transfer increased hallucinogenic mushroom diversity.</title>
        <authorList>
            <person name="Reynolds H.T."/>
            <person name="Vijayakumar V."/>
            <person name="Gluck-Thaler E."/>
            <person name="Korotkin H.B."/>
            <person name="Matheny P.B."/>
            <person name="Slot J.C."/>
        </authorList>
    </citation>
    <scope>NUCLEOTIDE SEQUENCE [LARGE SCALE GENOMIC DNA]</scope>
    <source>
        <strain evidence="1 2">2629</strain>
    </source>
</reference>
<keyword evidence="2" id="KW-1185">Reference proteome</keyword>
<evidence type="ECO:0008006" key="3">
    <source>
        <dbReference type="Google" id="ProtNLM"/>
    </source>
</evidence>
<evidence type="ECO:0000313" key="1">
    <source>
        <dbReference type="EMBL" id="PPR03785.1"/>
    </source>
</evidence>
<dbReference type="OrthoDB" id="2789810at2759"/>
<dbReference type="EMBL" id="NHTK01001020">
    <property type="protein sequence ID" value="PPR03785.1"/>
    <property type="molecule type" value="Genomic_DNA"/>
</dbReference>